<accession>A0ABN6F0V8</accession>
<dbReference type="NCBIfam" id="TIGR03790">
    <property type="entry name" value="TIGR03790 family protein"/>
    <property type="match status" value="1"/>
</dbReference>
<keyword evidence="1" id="KW-0732">Signal</keyword>
<dbReference type="EMBL" id="AP024488">
    <property type="protein sequence ID" value="BCS94942.1"/>
    <property type="molecule type" value="Genomic_DNA"/>
</dbReference>
<feature type="chain" id="PRO_5045079765" description="TIGR03790 family protein" evidence="1">
    <location>
        <begin position="24"/>
        <end position="415"/>
    </location>
</feature>
<sequence>MSQWLRCVVVMGALVAMAPPALALSSSEVAVVFNRSVPVSEVLADEYLSLRGIPASQKVGLFLTDKETIDRETYETEIAEPVRRKLMGMPRVRCLVTMYGVPLKVVDHGLTPAEKKAHVLLMDEIAALEKRRAVEPVQKEGGEALKRLEQKLTQMRRAHDKNASVDSELMLVIRKGTPASFWVPNPLFIARRGIGQWGDSDVLLVSRLDGPDPATVRRIMADSVGVEQEGLSGTAYFDARWQVPKTREVSGYALYDRSIHHAAHRLTALGFLKVVKDETGGLFPPGACPDAALYCGWYSLASYVDAFAWKRGAVGYHIASAEMTTLKNPSSTIWCMKMLQKGVAATIGPVGEPYVEAFPFPEVFFGLLADGRLTLVECYVASLPFLSWKMVLVGDPLYRPFYAKPGLRRRPSVVP</sequence>
<keyword evidence="3" id="KW-1185">Reference proteome</keyword>
<dbReference type="InterPro" id="IPR022265">
    <property type="entry name" value="CHP03790"/>
</dbReference>
<organism evidence="2 3">
    <name type="scientific">Desulfoluna limicola</name>
    <dbReference type="NCBI Taxonomy" id="2810562"/>
    <lineage>
        <taxon>Bacteria</taxon>
        <taxon>Pseudomonadati</taxon>
        <taxon>Thermodesulfobacteriota</taxon>
        <taxon>Desulfobacteria</taxon>
        <taxon>Desulfobacterales</taxon>
        <taxon>Desulfolunaceae</taxon>
        <taxon>Desulfoluna</taxon>
    </lineage>
</organism>
<evidence type="ECO:0000313" key="2">
    <source>
        <dbReference type="EMBL" id="BCS94942.1"/>
    </source>
</evidence>
<name>A0ABN6F0V8_9BACT</name>
<feature type="signal peptide" evidence="1">
    <location>
        <begin position="1"/>
        <end position="23"/>
    </location>
</feature>
<dbReference type="Proteomes" id="UP001320148">
    <property type="component" value="Chromosome"/>
</dbReference>
<dbReference type="RefSeq" id="WP_236891240.1">
    <property type="nucleotide sequence ID" value="NZ_AP024488.1"/>
</dbReference>
<evidence type="ECO:0000256" key="1">
    <source>
        <dbReference type="SAM" id="SignalP"/>
    </source>
</evidence>
<proteinExistence type="predicted"/>
<reference evidence="2 3" key="1">
    <citation type="submission" date="2021-02" db="EMBL/GenBank/DDBJ databases">
        <title>Complete genome of Desulfoluna sp. strain ASN36.</title>
        <authorList>
            <person name="Takahashi A."/>
            <person name="Kojima H."/>
            <person name="Fukui M."/>
        </authorList>
    </citation>
    <scope>NUCLEOTIDE SEQUENCE [LARGE SCALE GENOMIC DNA]</scope>
    <source>
        <strain evidence="2 3">ASN36</strain>
    </source>
</reference>
<gene>
    <name evidence="2" type="ORF">DSLASN_05740</name>
</gene>
<evidence type="ECO:0008006" key="4">
    <source>
        <dbReference type="Google" id="ProtNLM"/>
    </source>
</evidence>
<evidence type="ECO:0000313" key="3">
    <source>
        <dbReference type="Proteomes" id="UP001320148"/>
    </source>
</evidence>
<protein>
    <recommendedName>
        <fullName evidence="4">TIGR03790 family protein</fullName>
    </recommendedName>
</protein>